<dbReference type="Pfam" id="PF02797">
    <property type="entry name" value="Chal_sti_synt_C"/>
    <property type="match status" value="1"/>
</dbReference>
<dbReference type="Gene3D" id="3.40.47.10">
    <property type="match status" value="1"/>
</dbReference>
<reference evidence="3" key="1">
    <citation type="submission" date="2019-12" db="EMBL/GenBank/DDBJ databases">
        <title>Genome sequencing and annotation of Brassica cretica.</title>
        <authorList>
            <person name="Studholme D.J."/>
            <person name="Sarris P."/>
        </authorList>
    </citation>
    <scope>NUCLEOTIDE SEQUENCE</scope>
    <source>
        <strain evidence="3">PFS-109/04</strain>
        <tissue evidence="3">Leaf</tissue>
    </source>
</reference>
<dbReference type="SUPFAM" id="SSF53901">
    <property type="entry name" value="Thiolase-like"/>
    <property type="match status" value="1"/>
</dbReference>
<protein>
    <recommendedName>
        <fullName evidence="2">Chalcone/stilbene synthase C-terminal domain-containing protein</fullName>
    </recommendedName>
</protein>
<evidence type="ECO:0000256" key="1">
    <source>
        <dbReference type="ARBA" id="ARBA00005531"/>
    </source>
</evidence>
<dbReference type="EMBL" id="QGKX02001521">
    <property type="protein sequence ID" value="KAF3510785.1"/>
    <property type="molecule type" value="Genomic_DNA"/>
</dbReference>
<name>A0A8S9P7A1_BRACR</name>
<dbReference type="InterPro" id="IPR011141">
    <property type="entry name" value="Polyketide_synthase_type-III"/>
</dbReference>
<evidence type="ECO:0000313" key="3">
    <source>
        <dbReference type="EMBL" id="KAF3510785.1"/>
    </source>
</evidence>
<dbReference type="Proteomes" id="UP000712600">
    <property type="component" value="Unassembled WGS sequence"/>
</dbReference>
<evidence type="ECO:0000259" key="2">
    <source>
        <dbReference type="Pfam" id="PF02797"/>
    </source>
</evidence>
<gene>
    <name evidence="3" type="ORF">F2Q69_00002828</name>
</gene>
<dbReference type="InterPro" id="IPR016039">
    <property type="entry name" value="Thiolase-like"/>
</dbReference>
<dbReference type="InterPro" id="IPR012328">
    <property type="entry name" value="Chalcone/stilbene_synt_C"/>
</dbReference>
<dbReference type="GO" id="GO:0016747">
    <property type="term" value="F:acyltransferase activity, transferring groups other than amino-acyl groups"/>
    <property type="evidence" value="ECO:0007669"/>
    <property type="project" value="InterPro"/>
</dbReference>
<dbReference type="GO" id="GO:0030639">
    <property type="term" value="P:polyketide biosynthetic process"/>
    <property type="evidence" value="ECO:0007669"/>
    <property type="project" value="TreeGrafter"/>
</dbReference>
<evidence type="ECO:0000313" key="4">
    <source>
        <dbReference type="Proteomes" id="UP000712600"/>
    </source>
</evidence>
<comment type="similarity">
    <text evidence="1">Belongs to the thiolase-like superfamily. Chalcone/stilbene synthases family.</text>
</comment>
<sequence>MAASPSVALLTLTLTHSWDRHSSVTVQPHSLLVRTLTSPLKPIFEMVSAAQTNLPDSDGAIDGHLREVGLTFHVLKNVHGLISKNIEKSLDEAFKPLGIAVMINSLRSAMVKGSIFA</sequence>
<dbReference type="PANTHER" id="PTHR11877:SF14">
    <property type="entry name" value="CHALCONE SYNTHASE"/>
    <property type="match status" value="1"/>
</dbReference>
<dbReference type="AlphaFoldDB" id="A0A8S9P7A1"/>
<feature type="domain" description="Chalcone/stilbene synthase C-terminal" evidence="2">
    <location>
        <begin position="45"/>
        <end position="106"/>
    </location>
</feature>
<dbReference type="PANTHER" id="PTHR11877">
    <property type="entry name" value="HYDROXYMETHYLGLUTARYL-COA SYNTHASE"/>
    <property type="match status" value="1"/>
</dbReference>
<proteinExistence type="inferred from homology"/>
<organism evidence="3 4">
    <name type="scientific">Brassica cretica</name>
    <name type="common">Mustard</name>
    <dbReference type="NCBI Taxonomy" id="69181"/>
    <lineage>
        <taxon>Eukaryota</taxon>
        <taxon>Viridiplantae</taxon>
        <taxon>Streptophyta</taxon>
        <taxon>Embryophyta</taxon>
        <taxon>Tracheophyta</taxon>
        <taxon>Spermatophyta</taxon>
        <taxon>Magnoliopsida</taxon>
        <taxon>eudicotyledons</taxon>
        <taxon>Gunneridae</taxon>
        <taxon>Pentapetalae</taxon>
        <taxon>rosids</taxon>
        <taxon>malvids</taxon>
        <taxon>Brassicales</taxon>
        <taxon>Brassicaceae</taxon>
        <taxon>Brassiceae</taxon>
        <taxon>Brassica</taxon>
    </lineage>
</organism>
<accession>A0A8S9P7A1</accession>
<comment type="caution">
    <text evidence="3">The sequence shown here is derived from an EMBL/GenBank/DDBJ whole genome shotgun (WGS) entry which is preliminary data.</text>
</comment>